<dbReference type="InterPro" id="IPR039425">
    <property type="entry name" value="RNA_pol_sigma-70-like"/>
</dbReference>
<dbReference type="GO" id="GO:0006352">
    <property type="term" value="P:DNA-templated transcription initiation"/>
    <property type="evidence" value="ECO:0007669"/>
    <property type="project" value="InterPro"/>
</dbReference>
<dbReference type="SUPFAM" id="SSF88659">
    <property type="entry name" value="Sigma3 and sigma4 domains of RNA polymerase sigma factors"/>
    <property type="match status" value="1"/>
</dbReference>
<dbReference type="SUPFAM" id="SSF88946">
    <property type="entry name" value="Sigma2 domain of RNA polymerase sigma factors"/>
    <property type="match status" value="1"/>
</dbReference>
<dbReference type="InterPro" id="IPR014284">
    <property type="entry name" value="RNA_pol_sigma-70_dom"/>
</dbReference>
<protein>
    <submittedName>
        <fullName evidence="9">Uncharacterized protein</fullName>
    </submittedName>
</protein>
<reference evidence="10" key="1">
    <citation type="submission" date="2020-05" db="EMBL/GenBank/DDBJ databases">
        <title>Frigoriglobus tundricola gen. nov., sp. nov., a psychrotolerant cellulolytic planctomycete of the family Gemmataceae with two divergent copies of 16S rRNA gene.</title>
        <authorList>
            <person name="Kulichevskaya I.S."/>
            <person name="Ivanova A.A."/>
            <person name="Naumoff D.G."/>
            <person name="Beletsky A.V."/>
            <person name="Rijpstra W.I.C."/>
            <person name="Sinninghe Damste J.S."/>
            <person name="Mardanov A.V."/>
            <person name="Ravin N.V."/>
            <person name="Dedysh S.N."/>
        </authorList>
    </citation>
    <scope>NUCLEOTIDE SEQUENCE [LARGE SCALE GENOMIC DNA]</scope>
    <source>
        <strain evidence="10">PL17</strain>
    </source>
</reference>
<dbReference type="EMBL" id="CP053452">
    <property type="protein sequence ID" value="QJX00489.1"/>
    <property type="molecule type" value="Genomic_DNA"/>
</dbReference>
<evidence type="ECO:0000259" key="7">
    <source>
        <dbReference type="Pfam" id="PF04542"/>
    </source>
</evidence>
<dbReference type="Gene3D" id="1.10.10.10">
    <property type="entry name" value="Winged helix-like DNA-binding domain superfamily/Winged helix DNA-binding domain"/>
    <property type="match status" value="1"/>
</dbReference>
<feature type="domain" description="RNA polymerase sigma factor 70 region 4 type 2" evidence="8">
    <location>
        <begin position="130"/>
        <end position="182"/>
    </location>
</feature>
<feature type="region of interest" description="Disordered" evidence="6">
    <location>
        <begin position="274"/>
        <end position="312"/>
    </location>
</feature>
<feature type="coiled-coil region" evidence="5">
    <location>
        <begin position="480"/>
        <end position="577"/>
    </location>
</feature>
<name>A0A6M5Z2L8_9BACT</name>
<dbReference type="InterPro" id="IPR013249">
    <property type="entry name" value="RNA_pol_sigma70_r4_t2"/>
</dbReference>
<keyword evidence="4" id="KW-0804">Transcription</keyword>
<dbReference type="InterPro" id="IPR013325">
    <property type="entry name" value="RNA_pol_sigma_r2"/>
</dbReference>
<accession>A0A6M5Z2L8</accession>
<keyword evidence="2" id="KW-0805">Transcription regulation</keyword>
<dbReference type="NCBIfam" id="TIGR02937">
    <property type="entry name" value="sigma70-ECF"/>
    <property type="match status" value="1"/>
</dbReference>
<keyword evidence="3" id="KW-0731">Sigma factor</keyword>
<evidence type="ECO:0000256" key="6">
    <source>
        <dbReference type="SAM" id="MobiDB-lite"/>
    </source>
</evidence>
<gene>
    <name evidence="9" type="ORF">FTUN_8119</name>
</gene>
<dbReference type="GO" id="GO:0016987">
    <property type="term" value="F:sigma factor activity"/>
    <property type="evidence" value="ECO:0007669"/>
    <property type="project" value="UniProtKB-KW"/>
</dbReference>
<feature type="domain" description="RNA polymerase sigma-70 region 2" evidence="7">
    <location>
        <begin position="38"/>
        <end position="104"/>
    </location>
</feature>
<comment type="similarity">
    <text evidence="1">Belongs to the sigma-70 factor family. ECF subfamily.</text>
</comment>
<sequence length="681" mass="72432">MNTTLARFSRLKRDSLPAGDGPLLDAFLAGDQAAFAALVHRHAGLVFATCRRVLRHQQDAEDAFQATFLVLARRAADVWPREAVSSWLFGVAHRVALKARAVRGRRAGREQPLGDEPGAERPAPDFDLAEAVHRVVLKLPAAYRAAVVACDLEGLSRRDAAERLGWSEGTLSGRLARARALLADRLRGTGLALPATGLAALLANGAASAAAVQITIDVAIGTAGAAPAPVAALAEGVVRSMALFKLKAMTAAVFVACALGFGAFASTGIGDGAGAGGQPKDPQGPGRAPVPLVKAADPPKRAGLPPAQPVTDRDRLQGTWRVVALTEGDGRTKVTNPKDPWIVEVTGNTLRMPYEHAEGGWKQREYVFSVTHAEQRPDSIEHPATIDLDAPNLPVRKGIYEFTAPVGTCISCHTASKVPRQHLGFIRNQMASGICGPGLQTADLGVRLALSADGKRPAKFTGDGVIVLELTRAEPNEEPQAEERARLVEARKRLEAALRAAIDENDKAKIEAELELLRRRADALLLQEKVLRDVQVSYASMQVQRARAQAELAQVELAQATANLQAAKVKLAAAEKALADAKKPGPAAPAPDDKVLAIHIRTLTAAEKVIQVKATGNESILDILVHIPGPAIKPEGVSVWVVRDEAILPVDLVAITKRGEVRTNYQLKAGDRLFLQAKPSK</sequence>
<dbReference type="Gene3D" id="1.10.1740.10">
    <property type="match status" value="1"/>
</dbReference>
<evidence type="ECO:0000259" key="8">
    <source>
        <dbReference type="Pfam" id="PF08281"/>
    </source>
</evidence>
<dbReference type="InterPro" id="IPR036388">
    <property type="entry name" value="WH-like_DNA-bd_sf"/>
</dbReference>
<dbReference type="InterPro" id="IPR007627">
    <property type="entry name" value="RNA_pol_sigma70_r2"/>
</dbReference>
<evidence type="ECO:0000256" key="5">
    <source>
        <dbReference type="SAM" id="Coils"/>
    </source>
</evidence>
<dbReference type="InterPro" id="IPR013324">
    <property type="entry name" value="RNA_pol_sigma_r3/r4-like"/>
</dbReference>
<evidence type="ECO:0000256" key="4">
    <source>
        <dbReference type="ARBA" id="ARBA00023163"/>
    </source>
</evidence>
<dbReference type="AlphaFoldDB" id="A0A6M5Z2L8"/>
<dbReference type="KEGG" id="ftj:FTUN_8119"/>
<dbReference type="GO" id="GO:0003677">
    <property type="term" value="F:DNA binding"/>
    <property type="evidence" value="ECO:0007669"/>
    <property type="project" value="InterPro"/>
</dbReference>
<proteinExistence type="inferred from homology"/>
<evidence type="ECO:0000313" key="10">
    <source>
        <dbReference type="Proteomes" id="UP000503447"/>
    </source>
</evidence>
<evidence type="ECO:0000313" key="9">
    <source>
        <dbReference type="EMBL" id="QJX00489.1"/>
    </source>
</evidence>
<dbReference type="Pfam" id="PF04542">
    <property type="entry name" value="Sigma70_r2"/>
    <property type="match status" value="1"/>
</dbReference>
<evidence type="ECO:0000256" key="3">
    <source>
        <dbReference type="ARBA" id="ARBA00023082"/>
    </source>
</evidence>
<dbReference type="PANTHER" id="PTHR43133:SF51">
    <property type="entry name" value="RNA POLYMERASE SIGMA FACTOR"/>
    <property type="match status" value="1"/>
</dbReference>
<keyword evidence="5" id="KW-0175">Coiled coil</keyword>
<dbReference type="PANTHER" id="PTHR43133">
    <property type="entry name" value="RNA POLYMERASE ECF-TYPE SIGMA FACTO"/>
    <property type="match status" value="1"/>
</dbReference>
<dbReference type="RefSeq" id="WP_171475225.1">
    <property type="nucleotide sequence ID" value="NZ_CP053452.2"/>
</dbReference>
<evidence type="ECO:0000256" key="1">
    <source>
        <dbReference type="ARBA" id="ARBA00010641"/>
    </source>
</evidence>
<evidence type="ECO:0000256" key="2">
    <source>
        <dbReference type="ARBA" id="ARBA00023015"/>
    </source>
</evidence>
<keyword evidence="10" id="KW-1185">Reference proteome</keyword>
<dbReference type="Proteomes" id="UP000503447">
    <property type="component" value="Chromosome"/>
</dbReference>
<dbReference type="Pfam" id="PF08281">
    <property type="entry name" value="Sigma70_r4_2"/>
    <property type="match status" value="1"/>
</dbReference>
<organism evidence="9 10">
    <name type="scientific">Frigoriglobus tundricola</name>
    <dbReference type="NCBI Taxonomy" id="2774151"/>
    <lineage>
        <taxon>Bacteria</taxon>
        <taxon>Pseudomonadati</taxon>
        <taxon>Planctomycetota</taxon>
        <taxon>Planctomycetia</taxon>
        <taxon>Gemmatales</taxon>
        <taxon>Gemmataceae</taxon>
        <taxon>Frigoriglobus</taxon>
    </lineage>
</organism>